<dbReference type="InterPro" id="IPR050187">
    <property type="entry name" value="Lipid_Phosphate_FormReg"/>
</dbReference>
<feature type="domain" description="DAGKc" evidence="1">
    <location>
        <begin position="129"/>
        <end position="281"/>
    </location>
</feature>
<dbReference type="Proteomes" id="UP000756132">
    <property type="component" value="Chromosome 7"/>
</dbReference>
<dbReference type="Gene3D" id="3.40.50.10330">
    <property type="entry name" value="Probable inorganic polyphosphate/atp-NAD kinase, domain 1"/>
    <property type="match status" value="1"/>
</dbReference>
<dbReference type="PANTHER" id="PTHR12358">
    <property type="entry name" value="SPHINGOSINE KINASE"/>
    <property type="match status" value="1"/>
</dbReference>
<dbReference type="EMBL" id="CP090169">
    <property type="protein sequence ID" value="UJO20192.1"/>
    <property type="molecule type" value="Genomic_DNA"/>
</dbReference>
<dbReference type="GeneID" id="71990170"/>
<dbReference type="GO" id="GO:0046512">
    <property type="term" value="P:sphingosine biosynthetic process"/>
    <property type="evidence" value="ECO:0007669"/>
    <property type="project" value="TreeGrafter"/>
</dbReference>
<evidence type="ECO:0000259" key="1">
    <source>
        <dbReference type="PROSITE" id="PS50146"/>
    </source>
</evidence>
<dbReference type="KEGG" id="ffu:CLAFUR5_10292"/>
<accession>A0A9Q8PD25</accession>
<organism evidence="2 3">
    <name type="scientific">Passalora fulva</name>
    <name type="common">Tomato leaf mold</name>
    <name type="synonym">Cladosporium fulvum</name>
    <dbReference type="NCBI Taxonomy" id="5499"/>
    <lineage>
        <taxon>Eukaryota</taxon>
        <taxon>Fungi</taxon>
        <taxon>Dikarya</taxon>
        <taxon>Ascomycota</taxon>
        <taxon>Pezizomycotina</taxon>
        <taxon>Dothideomycetes</taxon>
        <taxon>Dothideomycetidae</taxon>
        <taxon>Mycosphaerellales</taxon>
        <taxon>Mycosphaerellaceae</taxon>
        <taxon>Fulvia</taxon>
    </lineage>
</organism>
<protein>
    <recommendedName>
        <fullName evidence="1">DAGKc domain-containing protein</fullName>
    </recommendedName>
</protein>
<dbReference type="GO" id="GO:0001727">
    <property type="term" value="F:lipid kinase activity"/>
    <property type="evidence" value="ECO:0007669"/>
    <property type="project" value="TreeGrafter"/>
</dbReference>
<dbReference type="Gene3D" id="2.60.200.40">
    <property type="match status" value="1"/>
</dbReference>
<dbReference type="SUPFAM" id="SSF111331">
    <property type="entry name" value="NAD kinase/diacylglycerol kinase-like"/>
    <property type="match status" value="1"/>
</dbReference>
<evidence type="ECO:0000313" key="3">
    <source>
        <dbReference type="Proteomes" id="UP000756132"/>
    </source>
</evidence>
<dbReference type="PROSITE" id="PS50146">
    <property type="entry name" value="DAGK"/>
    <property type="match status" value="1"/>
</dbReference>
<dbReference type="GO" id="GO:0016020">
    <property type="term" value="C:membrane"/>
    <property type="evidence" value="ECO:0007669"/>
    <property type="project" value="TreeGrafter"/>
</dbReference>
<keyword evidence="3" id="KW-1185">Reference proteome</keyword>
<dbReference type="GO" id="GO:0005737">
    <property type="term" value="C:cytoplasm"/>
    <property type="evidence" value="ECO:0007669"/>
    <property type="project" value="TreeGrafter"/>
</dbReference>
<evidence type="ECO:0000313" key="2">
    <source>
        <dbReference type="EMBL" id="UJO20192.1"/>
    </source>
</evidence>
<proteinExistence type="predicted"/>
<dbReference type="AlphaFoldDB" id="A0A9Q8PD25"/>
<reference evidence="2" key="1">
    <citation type="submission" date="2021-12" db="EMBL/GenBank/DDBJ databases">
        <authorList>
            <person name="Zaccaron A."/>
            <person name="Stergiopoulos I."/>
        </authorList>
    </citation>
    <scope>NUCLEOTIDE SEQUENCE</scope>
    <source>
        <strain evidence="2">Race5_Kim</strain>
    </source>
</reference>
<dbReference type="OrthoDB" id="3853857at2759"/>
<dbReference type="InterPro" id="IPR017438">
    <property type="entry name" value="ATP-NAD_kinase_N"/>
</dbReference>
<dbReference type="PANTHER" id="PTHR12358:SF108">
    <property type="entry name" value="DAGKC DOMAIN-CONTAINING PROTEIN"/>
    <property type="match status" value="1"/>
</dbReference>
<reference evidence="2" key="2">
    <citation type="journal article" date="2022" name="Microb. Genom.">
        <title>A chromosome-scale genome assembly of the tomato pathogen Cladosporium fulvum reveals a compartmentalized genome architecture and the presence of a dispensable chromosome.</title>
        <authorList>
            <person name="Zaccaron A.Z."/>
            <person name="Chen L.H."/>
            <person name="Samaras A."/>
            <person name="Stergiopoulos I."/>
        </authorList>
    </citation>
    <scope>NUCLEOTIDE SEQUENCE</scope>
    <source>
        <strain evidence="2">Race5_Kim</strain>
    </source>
</reference>
<dbReference type="RefSeq" id="XP_047764558.1">
    <property type="nucleotide sequence ID" value="XM_047909440.1"/>
</dbReference>
<gene>
    <name evidence="2" type="ORF">CLAFUR5_10292</name>
</gene>
<name>A0A9Q8PD25_PASFU</name>
<dbReference type="Pfam" id="PF00781">
    <property type="entry name" value="DAGK_cat"/>
    <property type="match status" value="1"/>
</dbReference>
<dbReference type="InterPro" id="IPR001206">
    <property type="entry name" value="Diacylglycerol_kinase_cat_dom"/>
</dbReference>
<dbReference type="InterPro" id="IPR016064">
    <property type="entry name" value="NAD/diacylglycerol_kinase_sf"/>
</dbReference>
<sequence length="486" mass="53226">MGSDASSPAHTEGQIDGRPVSFYYKRADGDNEETKLSWTDGYKVYPSSTWHDIPAKSILAIAPTGHHNTEKADYHFLYVEDNPNAQDDTSASPVVFRSCIVTNPPSWLVQDESLPSGKSCFEFRYDRSDVLPNFHIVVSTGSGTGQAKSVWEQLVKPMLDYVQRNQDKPANEYQLHFTTSESSVADLTQDVLLPQADLGVAQSVLMMSGDGGIVDVVNTLLSSERSKNYKKPNLSVLPLGTGNALAHSSGITADNTLGLKSWFKGEPKELPLFAASFSQGARALFDGARQERELHAFNGVLTAHGAVVCSWGLHAGLVADSDTAEYRKFGAERFKMAAKEALFPSDGSPPHRYQGHVGVQRSGKKGWRTIRQGQHGYILATMVSQLEKGFTISPASKPLDAILRLIHFGPLSGEGAMDIMTKAYQGGQHVEDERVGYEEIEALRIEFLEGDARWRRVCIDGKIIRVEKGGWVEVRAGQKGVVDLIA</sequence>